<name>A0A6J7AU41_9ZZZZ</name>
<reference evidence="1" key="1">
    <citation type="submission" date="2020-05" db="EMBL/GenBank/DDBJ databases">
        <authorList>
            <person name="Chiriac C."/>
            <person name="Salcher M."/>
            <person name="Ghai R."/>
            <person name="Kavagutti S V."/>
        </authorList>
    </citation>
    <scope>NUCLEOTIDE SEQUENCE</scope>
</reference>
<dbReference type="PROSITE" id="PS51257">
    <property type="entry name" value="PROKAR_LIPOPROTEIN"/>
    <property type="match status" value="1"/>
</dbReference>
<dbReference type="AlphaFoldDB" id="A0A6J7AU41"/>
<dbReference type="EMBL" id="CAFABA010000189">
    <property type="protein sequence ID" value="CAB4836531.1"/>
    <property type="molecule type" value="Genomic_DNA"/>
</dbReference>
<accession>A0A6J7AU41</accession>
<evidence type="ECO:0000313" key="1">
    <source>
        <dbReference type="EMBL" id="CAB4836531.1"/>
    </source>
</evidence>
<proteinExistence type="predicted"/>
<protein>
    <submittedName>
        <fullName evidence="1">Unannotated protein</fullName>
    </submittedName>
</protein>
<organism evidence="1">
    <name type="scientific">freshwater metagenome</name>
    <dbReference type="NCBI Taxonomy" id="449393"/>
    <lineage>
        <taxon>unclassified sequences</taxon>
        <taxon>metagenomes</taxon>
        <taxon>ecological metagenomes</taxon>
    </lineage>
</organism>
<sequence length="82" mass="8463">MRAVLSAAPTPVVMAHPMSASCSAGRSVCTVTSDISGTVIMSAKPPSAANAVICSPFLRTARGVAEWVNVSSQRCVCPRTQQ</sequence>
<gene>
    <name evidence="1" type="ORF">UFOPK3139_02975</name>
</gene>